<evidence type="ECO:0000313" key="6">
    <source>
        <dbReference type="Proteomes" id="UP000182025"/>
    </source>
</evidence>
<dbReference type="PANTHER" id="PTHR37829">
    <property type="entry name" value="PHAGE-LIKE ELEMENT PBSX PROTEIN XKDT"/>
    <property type="match status" value="1"/>
</dbReference>
<evidence type="ECO:0000259" key="4">
    <source>
        <dbReference type="Pfam" id="PF26079"/>
    </source>
</evidence>
<evidence type="ECO:0000313" key="5">
    <source>
        <dbReference type="EMBL" id="SFP32474.1"/>
    </source>
</evidence>
<dbReference type="RefSeq" id="WP_074913694.1">
    <property type="nucleotide sequence ID" value="NZ_FOXK01000002.1"/>
</dbReference>
<dbReference type="InterPro" id="IPR006949">
    <property type="entry name" value="Barrel_Baseplate_J-like"/>
</dbReference>
<dbReference type="OrthoDB" id="7565172at2"/>
<proteinExistence type="inferred from homology"/>
<dbReference type="Pfam" id="PF26078">
    <property type="entry name" value="Baseplate_J_M"/>
    <property type="match status" value="1"/>
</dbReference>
<comment type="similarity">
    <text evidence="1">Belongs to the Mu gp47/PBSX XkdT family.</text>
</comment>
<protein>
    <submittedName>
        <fullName evidence="5">Uncharacterized phage protein gp47/JayE</fullName>
    </submittedName>
</protein>
<dbReference type="InterPro" id="IPR058531">
    <property type="entry name" value="Baseplate_J_M"/>
</dbReference>
<dbReference type="Proteomes" id="UP000182025">
    <property type="component" value="Unassembled WGS sequence"/>
</dbReference>
<dbReference type="InterPro" id="IPR058530">
    <property type="entry name" value="Baseplate_J-like_C"/>
</dbReference>
<dbReference type="Pfam" id="PF04865">
    <property type="entry name" value="Baseplate_J"/>
    <property type="match status" value="1"/>
</dbReference>
<reference evidence="6" key="1">
    <citation type="submission" date="2016-10" db="EMBL/GenBank/DDBJ databases">
        <authorList>
            <person name="Varghese N."/>
            <person name="Submissions S."/>
        </authorList>
    </citation>
    <scope>NUCLEOTIDE SEQUENCE [LARGE SCALE GENOMIC DNA]</scope>
    <source>
        <strain evidence="6">JCM 15604</strain>
    </source>
</reference>
<gene>
    <name evidence="5" type="ORF">SAMN05216177_102279</name>
</gene>
<organism evidence="5 6">
    <name type="scientific">Ectopseudomonas toyotomiensis</name>
    <dbReference type="NCBI Taxonomy" id="554344"/>
    <lineage>
        <taxon>Bacteria</taxon>
        <taxon>Pseudomonadati</taxon>
        <taxon>Pseudomonadota</taxon>
        <taxon>Gammaproteobacteria</taxon>
        <taxon>Pseudomonadales</taxon>
        <taxon>Pseudomonadaceae</taxon>
        <taxon>Ectopseudomonas</taxon>
    </lineage>
</organism>
<dbReference type="PANTHER" id="PTHR37829:SF3">
    <property type="entry name" value="PROTEIN JAYE-RELATED"/>
    <property type="match status" value="1"/>
</dbReference>
<dbReference type="Pfam" id="PF26079">
    <property type="entry name" value="Baseplate_J_C"/>
    <property type="match status" value="1"/>
</dbReference>
<keyword evidence="6" id="KW-1185">Reference proteome</keyword>
<dbReference type="AlphaFoldDB" id="A0A1I5PEF8"/>
<name>A0A1I5PEF8_9GAMM</name>
<dbReference type="InterPro" id="IPR052399">
    <property type="entry name" value="Phage_Baseplate_Assmbl_Protein"/>
</dbReference>
<feature type="domain" description="Baseplate J-like C-terminal" evidence="4">
    <location>
        <begin position="275"/>
        <end position="347"/>
    </location>
</feature>
<evidence type="ECO:0000256" key="1">
    <source>
        <dbReference type="ARBA" id="ARBA00038087"/>
    </source>
</evidence>
<sequence length="349" mass="36859">MAFNRPSLPELIKRVDTDLVSRLPGAQAVLAQRLTRILATGEAGVAHGLYGYLQWLELQMFPETCDDELLHLHSVGVPRRQAGTATGPLIFTGTAGAVLDAGTLAQVDGLEYRTTQDATLVGGTVTVEVEALAAGSAGSQAAGVQMTLVAPVLGVNATATVGTAGITGGADIETFDSWRDRIMRRRARIPRGGAEGDWVEWALQVPGVTRAWEDPMGMGPGTIVIRIMADDAADGPMPSLQLLQEVFDYIAAQRNVTAHIYVLPPVPAPFVPRLRVSPDNSGTRSAVEQALQDLILRASKPGGTLTISSIRTAIGTAAGVSDYELEWPAASVTHAYGHLPIWGGAEWLA</sequence>
<evidence type="ECO:0000259" key="3">
    <source>
        <dbReference type="Pfam" id="PF26078"/>
    </source>
</evidence>
<feature type="domain" description="Baseplate J-like central" evidence="3">
    <location>
        <begin position="190"/>
        <end position="263"/>
    </location>
</feature>
<accession>A0A1I5PEF8</accession>
<feature type="domain" description="Baseplate protein J-like barrel" evidence="2">
    <location>
        <begin position="89"/>
        <end position="167"/>
    </location>
</feature>
<dbReference type="EMBL" id="FOXK01000002">
    <property type="protein sequence ID" value="SFP32474.1"/>
    <property type="molecule type" value="Genomic_DNA"/>
</dbReference>
<evidence type="ECO:0000259" key="2">
    <source>
        <dbReference type="Pfam" id="PF04865"/>
    </source>
</evidence>